<dbReference type="GO" id="GO:0016020">
    <property type="term" value="C:membrane"/>
    <property type="evidence" value="ECO:0007669"/>
    <property type="project" value="TreeGrafter"/>
</dbReference>
<organism evidence="4 5">
    <name type="scientific">Phytoactinopolyspora mesophila</name>
    <dbReference type="NCBI Taxonomy" id="2650750"/>
    <lineage>
        <taxon>Bacteria</taxon>
        <taxon>Bacillati</taxon>
        <taxon>Actinomycetota</taxon>
        <taxon>Actinomycetes</taxon>
        <taxon>Jiangellales</taxon>
        <taxon>Jiangellaceae</taxon>
        <taxon>Phytoactinopolyspora</taxon>
    </lineage>
</organism>
<accession>A0A7K3MBB1</accession>
<evidence type="ECO:0000256" key="2">
    <source>
        <dbReference type="ARBA" id="ARBA00023002"/>
    </source>
</evidence>
<comment type="caution">
    <text evidence="4">The sequence shown here is derived from an EMBL/GenBank/DDBJ whole genome shotgun (WGS) entry which is preliminary data.</text>
</comment>
<dbReference type="PANTHER" id="PTHR44196:SF2">
    <property type="entry name" value="SHORT-CHAIN DEHYDROGENASE-RELATED"/>
    <property type="match status" value="1"/>
</dbReference>
<dbReference type="AlphaFoldDB" id="A0A7K3MBB1"/>
<dbReference type="Pfam" id="PF00106">
    <property type="entry name" value="adh_short"/>
    <property type="match status" value="1"/>
</dbReference>
<comment type="similarity">
    <text evidence="1 3">Belongs to the short-chain dehydrogenases/reductases (SDR) family.</text>
</comment>
<dbReference type="PANTHER" id="PTHR44196">
    <property type="entry name" value="DEHYDROGENASE/REDUCTASE SDR FAMILY MEMBER 7B"/>
    <property type="match status" value="1"/>
</dbReference>
<evidence type="ECO:0000313" key="4">
    <source>
        <dbReference type="EMBL" id="NDL60583.1"/>
    </source>
</evidence>
<evidence type="ECO:0000256" key="3">
    <source>
        <dbReference type="RuleBase" id="RU000363"/>
    </source>
</evidence>
<dbReference type="InterPro" id="IPR002347">
    <property type="entry name" value="SDR_fam"/>
</dbReference>
<dbReference type="GO" id="GO:0016491">
    <property type="term" value="F:oxidoreductase activity"/>
    <property type="evidence" value="ECO:0007669"/>
    <property type="project" value="UniProtKB-KW"/>
</dbReference>
<dbReference type="SUPFAM" id="SSF51735">
    <property type="entry name" value="NAD(P)-binding Rossmann-fold domains"/>
    <property type="match status" value="1"/>
</dbReference>
<dbReference type="EMBL" id="WLZY01000013">
    <property type="protein sequence ID" value="NDL60583.1"/>
    <property type="molecule type" value="Genomic_DNA"/>
</dbReference>
<dbReference type="Gene3D" id="3.40.50.720">
    <property type="entry name" value="NAD(P)-binding Rossmann-like Domain"/>
    <property type="match status" value="1"/>
</dbReference>
<keyword evidence="5" id="KW-1185">Reference proteome</keyword>
<sequence>MTGGTSGIGLAFAQLLSRQGHNVILVGRNTDRLHQTAHQLSSSTGQQVDTIQADLADRADVQRVAERLSSQDEPVDLLVNNAGFGVHARLTSEDVTVHDEAFDVMCRAVLVLGGAAARAMLARKRGTIINVSSTAGFMAMGSYSAIKAWVTTYSESLAVELRGTGVQVTALCPGWVKTEFHQRAGINTTSIPSWLWTDSERVAATCLKDAARGKVISIPSKRFRVLMWGIRHLPRSAIHAASGRITSKRRAPQSENGEVR</sequence>
<dbReference type="CDD" id="cd05233">
    <property type="entry name" value="SDR_c"/>
    <property type="match status" value="1"/>
</dbReference>
<name>A0A7K3MBB1_9ACTN</name>
<dbReference type="Proteomes" id="UP000460435">
    <property type="component" value="Unassembled WGS sequence"/>
</dbReference>
<dbReference type="PRINTS" id="PR00081">
    <property type="entry name" value="GDHRDH"/>
</dbReference>
<dbReference type="PIRSF" id="PIRSF000126">
    <property type="entry name" value="11-beta-HSD1"/>
    <property type="match status" value="1"/>
</dbReference>
<evidence type="ECO:0000313" key="5">
    <source>
        <dbReference type="Proteomes" id="UP000460435"/>
    </source>
</evidence>
<reference evidence="4 5" key="1">
    <citation type="submission" date="2019-11" db="EMBL/GenBank/DDBJ databases">
        <authorList>
            <person name="Li X.-J."/>
            <person name="Feng X.-M."/>
        </authorList>
    </citation>
    <scope>NUCLEOTIDE SEQUENCE [LARGE SCALE GENOMIC DNA]</scope>
    <source>
        <strain evidence="4 5">XMNu-373</strain>
    </source>
</reference>
<protein>
    <submittedName>
        <fullName evidence="4">SDR family NAD(P)-dependent oxidoreductase</fullName>
    </submittedName>
</protein>
<proteinExistence type="inferred from homology"/>
<gene>
    <name evidence="4" type="ORF">F7O44_26230</name>
</gene>
<dbReference type="PRINTS" id="PR00080">
    <property type="entry name" value="SDRFAMILY"/>
</dbReference>
<keyword evidence="2" id="KW-0560">Oxidoreductase</keyword>
<evidence type="ECO:0000256" key="1">
    <source>
        <dbReference type="ARBA" id="ARBA00006484"/>
    </source>
</evidence>
<dbReference type="InterPro" id="IPR036291">
    <property type="entry name" value="NAD(P)-bd_dom_sf"/>
</dbReference>